<accession>A0ABT3SSJ4</accession>
<dbReference type="SUPFAM" id="SSF101790">
    <property type="entry name" value="Aminomethyltransferase beta-barrel domain"/>
    <property type="match status" value="1"/>
</dbReference>
<evidence type="ECO:0000256" key="1">
    <source>
        <dbReference type="ARBA" id="ARBA00008609"/>
    </source>
</evidence>
<dbReference type="Gene3D" id="3.30.9.10">
    <property type="entry name" value="D-Amino Acid Oxidase, subunit A, domain 2"/>
    <property type="match status" value="1"/>
</dbReference>
<evidence type="ECO:0000259" key="6">
    <source>
        <dbReference type="Pfam" id="PF08669"/>
    </source>
</evidence>
<dbReference type="SUPFAM" id="SSF51905">
    <property type="entry name" value="FAD/NAD(P)-binding domain"/>
    <property type="match status" value="1"/>
</dbReference>
<organism evidence="8 9">
    <name type="scientific">Candidatus Seongchinamella marina</name>
    <dbReference type="NCBI Taxonomy" id="2518990"/>
    <lineage>
        <taxon>Bacteria</taxon>
        <taxon>Pseudomonadati</taxon>
        <taxon>Pseudomonadota</taxon>
        <taxon>Gammaproteobacteria</taxon>
        <taxon>Cellvibrionales</taxon>
        <taxon>Halieaceae</taxon>
        <taxon>Seongchinamella</taxon>
    </lineage>
</organism>
<name>A0ABT3SSJ4_9GAMM</name>
<evidence type="ECO:0000259" key="4">
    <source>
        <dbReference type="Pfam" id="PF01266"/>
    </source>
</evidence>
<dbReference type="PANTHER" id="PTHR43757:SF15">
    <property type="entry name" value="PYRUVATE DEHYDROGENASE PHOSPHATASE REGULATORY SUBUNIT, MITOCHONDRIAL-LIKE"/>
    <property type="match status" value="1"/>
</dbReference>
<dbReference type="Proteomes" id="UP001143307">
    <property type="component" value="Unassembled WGS sequence"/>
</dbReference>
<evidence type="ECO:0000259" key="5">
    <source>
        <dbReference type="Pfam" id="PF01571"/>
    </source>
</evidence>
<keyword evidence="3" id="KW-0472">Membrane</keyword>
<dbReference type="PANTHER" id="PTHR43757">
    <property type="entry name" value="AMINOMETHYLTRANSFERASE"/>
    <property type="match status" value="1"/>
</dbReference>
<keyword evidence="3" id="KW-0812">Transmembrane</keyword>
<dbReference type="SUPFAM" id="SSF103025">
    <property type="entry name" value="Folate-binding domain"/>
    <property type="match status" value="1"/>
</dbReference>
<dbReference type="RefSeq" id="WP_279251914.1">
    <property type="nucleotide sequence ID" value="NZ_SHNP01000002.1"/>
</dbReference>
<feature type="domain" description="GCVT N-terminal" evidence="5">
    <location>
        <begin position="430"/>
        <end position="708"/>
    </location>
</feature>
<dbReference type="InterPro" id="IPR029043">
    <property type="entry name" value="GcvT/YgfZ_C"/>
</dbReference>
<proteinExistence type="inferred from homology"/>
<dbReference type="InterPro" id="IPR006222">
    <property type="entry name" value="GCVT_N"/>
</dbReference>
<dbReference type="PROSITE" id="PS51257">
    <property type="entry name" value="PROKAR_LIPOPROTEIN"/>
    <property type="match status" value="1"/>
</dbReference>
<dbReference type="Gene3D" id="2.40.30.110">
    <property type="entry name" value="Aminomethyltransferase beta-barrel domains"/>
    <property type="match status" value="1"/>
</dbReference>
<dbReference type="InterPro" id="IPR036188">
    <property type="entry name" value="FAD/NAD-bd_sf"/>
</dbReference>
<dbReference type="SUPFAM" id="SSF54373">
    <property type="entry name" value="FAD-linked reductases, C-terminal domain"/>
    <property type="match status" value="1"/>
</dbReference>
<gene>
    <name evidence="8" type="ORF">EYC87_05020</name>
</gene>
<dbReference type="InterPro" id="IPR013977">
    <property type="entry name" value="GcvT_C"/>
</dbReference>
<dbReference type="InterPro" id="IPR027266">
    <property type="entry name" value="TrmE/GcvT-like"/>
</dbReference>
<dbReference type="InterPro" id="IPR032503">
    <property type="entry name" value="FAO_M"/>
</dbReference>
<evidence type="ECO:0000259" key="7">
    <source>
        <dbReference type="Pfam" id="PF16350"/>
    </source>
</evidence>
<evidence type="ECO:0000256" key="2">
    <source>
        <dbReference type="ARBA" id="ARBA00023002"/>
    </source>
</evidence>
<feature type="domain" description="Aminomethyltransferase C-terminal" evidence="6">
    <location>
        <begin position="729"/>
        <end position="813"/>
    </location>
</feature>
<dbReference type="EMBL" id="SHNP01000002">
    <property type="protein sequence ID" value="MCX2972948.1"/>
    <property type="molecule type" value="Genomic_DNA"/>
</dbReference>
<keyword evidence="9" id="KW-1185">Reference proteome</keyword>
<feature type="transmembrane region" description="Helical" evidence="3">
    <location>
        <begin position="12"/>
        <end position="30"/>
    </location>
</feature>
<evidence type="ECO:0000313" key="8">
    <source>
        <dbReference type="EMBL" id="MCX2972948.1"/>
    </source>
</evidence>
<feature type="domain" description="FAD dependent oxidoreductase" evidence="4">
    <location>
        <begin position="14"/>
        <end position="370"/>
    </location>
</feature>
<keyword evidence="3" id="KW-1133">Transmembrane helix</keyword>
<evidence type="ECO:0000313" key="9">
    <source>
        <dbReference type="Proteomes" id="UP001143307"/>
    </source>
</evidence>
<sequence>MQAKKIDIPEKAQIVIVGGGIIGCSLAYHLTKFGCKDVVVLEREQLTSGTTWHAAGLVVSGLLSDETSTDIFTYGRDLYSRLEEETGLATGFKSVGYLQVACNEERLEEMRRSAAFMRTRGINCNEITVDEVREHWPKAKLDDVIAGFFTPEDGRANPVDLTMSLAKGARNQGARIIEGVSVTGVHKEQGRVTGVSTDQGDIEAPFVVNCAGMWARQFGEMAGVNLPLQAAEHYYLITDDMEGMHRDLPILEDPDSYAYYREEVGGLMIGLFEPVAKAWNVDHIPENFSFGEIDPDMDRMMPFLEKAYERVPEAIELGIRKFFCGPESFTPDLAPLVGEASELENYFVACGLNSLGILSAGGIGRLLARWIIDGRPDWDVSGINVNRFHNCQRNPKYREDRLVEVLGKMYEPHFPNLGMSKARNVKQSVLHERLLKAGAHFNESAGWEIADWYATDGKPGVVERYSWGRQNWFADHEAEHHAARNDVVLMDMSFMSKFLVQGNDACKVLNQICCNEIDVEDGRIVYTQWTNEAGGLEADLTVTRLARNEYMVIASDTTHGHVKMWMDRNIPKDSHAFVTDVTSSYTQLNIHGPKSRELLKTLTSVDVSNEAFPYLSSQYIDVDYARVLAIRVTYVGELGWEFYIPSEHAIQVYDRVVEAGKAFNLTHAGLQTLNSLRLEKGYRDYGHDIDNCDTPLEAGLGFAVKLDKPDGFIGRDALAAQKAEGGFKRRLLQFKLEDAEPLLYHAEVIYHNGEFAGYIRAGAYGFTVGAAVGLGFVESDDIITADNVNNDLWEIEIGNKRYKALASLRPLFDPTMERIKC</sequence>
<dbReference type="Pfam" id="PF16350">
    <property type="entry name" value="FAO_M"/>
    <property type="match status" value="1"/>
</dbReference>
<feature type="domain" description="FAD dependent oxidoreductase central" evidence="7">
    <location>
        <begin position="373"/>
        <end position="428"/>
    </location>
</feature>
<dbReference type="Pfam" id="PF01571">
    <property type="entry name" value="GCV_T"/>
    <property type="match status" value="1"/>
</dbReference>
<dbReference type="Gene3D" id="3.30.1360.120">
    <property type="entry name" value="Probable tRNA modification gtpase trme, domain 1"/>
    <property type="match status" value="1"/>
</dbReference>
<comment type="similarity">
    <text evidence="1">Belongs to the GcvT family.</text>
</comment>
<dbReference type="Pfam" id="PF08669">
    <property type="entry name" value="GCV_T_C"/>
    <property type="match status" value="1"/>
</dbReference>
<dbReference type="InterPro" id="IPR028896">
    <property type="entry name" value="GcvT/YgfZ/DmdA"/>
</dbReference>
<comment type="caution">
    <text evidence="8">The sequence shown here is derived from an EMBL/GenBank/DDBJ whole genome shotgun (WGS) entry which is preliminary data.</text>
</comment>
<dbReference type="Gene3D" id="3.50.50.60">
    <property type="entry name" value="FAD/NAD(P)-binding domain"/>
    <property type="match status" value="1"/>
</dbReference>
<evidence type="ECO:0000256" key="3">
    <source>
        <dbReference type="SAM" id="Phobius"/>
    </source>
</evidence>
<reference evidence="8" key="1">
    <citation type="submission" date="2019-02" db="EMBL/GenBank/DDBJ databases">
        <authorList>
            <person name="Li S.-H."/>
        </authorList>
    </citation>
    <scope>NUCLEOTIDE SEQUENCE</scope>
    <source>
        <strain evidence="8">IMCC8485</strain>
    </source>
</reference>
<keyword evidence="2" id="KW-0560">Oxidoreductase</keyword>
<protein>
    <submittedName>
        <fullName evidence="8">FAD-dependent oxidoreductase</fullName>
    </submittedName>
</protein>
<dbReference type="Gene3D" id="3.30.70.1400">
    <property type="entry name" value="Aminomethyltransferase beta-barrel domains"/>
    <property type="match status" value="1"/>
</dbReference>
<dbReference type="InterPro" id="IPR006076">
    <property type="entry name" value="FAD-dep_OxRdtase"/>
</dbReference>
<dbReference type="Pfam" id="PF01266">
    <property type="entry name" value="DAO"/>
    <property type="match status" value="1"/>
</dbReference>